<dbReference type="FunFam" id="1.10.10.10:FF:000001">
    <property type="entry name" value="LysR family transcriptional regulator"/>
    <property type="match status" value="1"/>
</dbReference>
<dbReference type="Pfam" id="PF00126">
    <property type="entry name" value="HTH_1"/>
    <property type="match status" value="1"/>
</dbReference>
<organism evidence="6 7">
    <name type="scientific">Wansuia hejianensis</name>
    <dbReference type="NCBI Taxonomy" id="2763667"/>
    <lineage>
        <taxon>Bacteria</taxon>
        <taxon>Bacillati</taxon>
        <taxon>Bacillota</taxon>
        <taxon>Clostridia</taxon>
        <taxon>Lachnospirales</taxon>
        <taxon>Lachnospiraceae</taxon>
        <taxon>Wansuia</taxon>
    </lineage>
</organism>
<dbReference type="InterPro" id="IPR005119">
    <property type="entry name" value="LysR_subst-bd"/>
</dbReference>
<dbReference type="EMBL" id="CP060635">
    <property type="protein sequence ID" value="QNM07890.1"/>
    <property type="molecule type" value="Genomic_DNA"/>
</dbReference>
<dbReference type="KEGG" id="whj:H9Q79_13350"/>
<evidence type="ECO:0000256" key="1">
    <source>
        <dbReference type="ARBA" id="ARBA00009437"/>
    </source>
</evidence>
<accession>A0A7G9GAQ8</accession>
<feature type="domain" description="HTH lysR-type" evidence="5">
    <location>
        <begin position="62"/>
        <end position="119"/>
    </location>
</feature>
<evidence type="ECO:0000256" key="2">
    <source>
        <dbReference type="ARBA" id="ARBA00023015"/>
    </source>
</evidence>
<sequence length="355" mass="40734">MQRLKGKWQKSKRERLFDITMPVIYLSEDAADTGKNISNGGGLCYSSSTRRRKKMQNGIFDVTLRQIQYFLTVAEAGSITQAAERLYIAQPLLSKKMIALEEQLGLPLLAREGRSVRLTRAGKHLYEMWKKMLDSYKRDLAEASRLQRFEMSNFSIGCFPVLNTSGFLFPFVEGLARRKPDLDIRVKRENRALLLEDLQKKELDMAFLLETDIPEGQDCFETKKVGTCPLVAVVHEKSPLAKLSAMTYDDLNGQRLIFGQPENSPQKQCGIHRLCVEHQVRPESVRYVNSDVTAVVQVEIGQGITLGPRLFYPEDNRRVRLIPFCEEQSIMAVWNKRDIEEVKKLIREFLNDSAR</sequence>
<comment type="similarity">
    <text evidence="1">Belongs to the LysR transcriptional regulatory family.</text>
</comment>
<reference evidence="6 7" key="1">
    <citation type="submission" date="2020-08" db="EMBL/GenBank/DDBJ databases">
        <authorList>
            <person name="Liu C."/>
            <person name="Sun Q."/>
        </authorList>
    </citation>
    <scope>NUCLEOTIDE SEQUENCE [LARGE SCALE GENOMIC DNA]</scope>
    <source>
        <strain evidence="6 7">NSJ-29</strain>
    </source>
</reference>
<keyword evidence="3" id="KW-0238">DNA-binding</keyword>
<dbReference type="PROSITE" id="PS50931">
    <property type="entry name" value="HTH_LYSR"/>
    <property type="match status" value="1"/>
</dbReference>
<protein>
    <submittedName>
        <fullName evidence="6">LysR family transcriptional regulator</fullName>
    </submittedName>
</protein>
<dbReference type="AlphaFoldDB" id="A0A7G9GAQ8"/>
<dbReference type="Gene3D" id="1.10.10.10">
    <property type="entry name" value="Winged helix-like DNA-binding domain superfamily/Winged helix DNA-binding domain"/>
    <property type="match status" value="1"/>
</dbReference>
<dbReference type="PANTHER" id="PTHR30346">
    <property type="entry name" value="TRANSCRIPTIONAL DUAL REGULATOR HCAR-RELATED"/>
    <property type="match status" value="1"/>
</dbReference>
<proteinExistence type="inferred from homology"/>
<evidence type="ECO:0000313" key="7">
    <source>
        <dbReference type="Proteomes" id="UP000515860"/>
    </source>
</evidence>
<dbReference type="GO" id="GO:0032993">
    <property type="term" value="C:protein-DNA complex"/>
    <property type="evidence" value="ECO:0007669"/>
    <property type="project" value="TreeGrafter"/>
</dbReference>
<dbReference type="InterPro" id="IPR036388">
    <property type="entry name" value="WH-like_DNA-bd_sf"/>
</dbReference>
<evidence type="ECO:0000313" key="6">
    <source>
        <dbReference type="EMBL" id="QNM07890.1"/>
    </source>
</evidence>
<dbReference type="SUPFAM" id="SSF53850">
    <property type="entry name" value="Periplasmic binding protein-like II"/>
    <property type="match status" value="1"/>
</dbReference>
<dbReference type="GO" id="GO:0003677">
    <property type="term" value="F:DNA binding"/>
    <property type="evidence" value="ECO:0007669"/>
    <property type="project" value="UniProtKB-KW"/>
</dbReference>
<dbReference type="Pfam" id="PF03466">
    <property type="entry name" value="LysR_substrate"/>
    <property type="match status" value="1"/>
</dbReference>
<dbReference type="InterPro" id="IPR000847">
    <property type="entry name" value="LysR_HTH_N"/>
</dbReference>
<dbReference type="Gene3D" id="3.40.190.10">
    <property type="entry name" value="Periplasmic binding protein-like II"/>
    <property type="match status" value="2"/>
</dbReference>
<evidence type="ECO:0000259" key="5">
    <source>
        <dbReference type="PROSITE" id="PS50931"/>
    </source>
</evidence>
<evidence type="ECO:0000256" key="3">
    <source>
        <dbReference type="ARBA" id="ARBA00023125"/>
    </source>
</evidence>
<dbReference type="RefSeq" id="WP_118648186.1">
    <property type="nucleotide sequence ID" value="NZ_CP060635.1"/>
</dbReference>
<dbReference type="InterPro" id="IPR036390">
    <property type="entry name" value="WH_DNA-bd_sf"/>
</dbReference>
<dbReference type="PRINTS" id="PR00039">
    <property type="entry name" value="HTHLYSR"/>
</dbReference>
<dbReference type="PANTHER" id="PTHR30346:SF0">
    <property type="entry name" value="HCA OPERON TRANSCRIPTIONAL ACTIVATOR HCAR"/>
    <property type="match status" value="1"/>
</dbReference>
<name>A0A7G9GAQ8_9FIRM</name>
<dbReference type="SUPFAM" id="SSF46785">
    <property type="entry name" value="Winged helix' DNA-binding domain"/>
    <property type="match status" value="1"/>
</dbReference>
<gene>
    <name evidence="6" type="ORF">H9Q79_13350</name>
</gene>
<keyword evidence="4" id="KW-0804">Transcription</keyword>
<dbReference type="GO" id="GO:0003700">
    <property type="term" value="F:DNA-binding transcription factor activity"/>
    <property type="evidence" value="ECO:0007669"/>
    <property type="project" value="InterPro"/>
</dbReference>
<dbReference type="CDD" id="cd05466">
    <property type="entry name" value="PBP2_LTTR_substrate"/>
    <property type="match status" value="1"/>
</dbReference>
<keyword evidence="7" id="KW-1185">Reference proteome</keyword>
<keyword evidence="2" id="KW-0805">Transcription regulation</keyword>
<dbReference type="Proteomes" id="UP000515860">
    <property type="component" value="Chromosome"/>
</dbReference>
<evidence type="ECO:0000256" key="4">
    <source>
        <dbReference type="ARBA" id="ARBA00023163"/>
    </source>
</evidence>